<dbReference type="PROSITE" id="PS50866">
    <property type="entry name" value="GOLD"/>
    <property type="match status" value="1"/>
</dbReference>
<evidence type="ECO:0000256" key="9">
    <source>
        <dbReference type="ARBA" id="ARBA00022967"/>
    </source>
</evidence>
<dbReference type="PANTHER" id="PTHR24223:SF330">
    <property type="entry name" value="ATP-BINDING CASSETTE SUB-FAMILY C MEMBER 10"/>
    <property type="match status" value="1"/>
</dbReference>
<keyword evidence="19" id="KW-1185">Reference proteome</keyword>
<feature type="transmembrane region" description="Helical" evidence="13">
    <location>
        <begin position="394"/>
        <end position="416"/>
    </location>
</feature>
<feature type="signal peptide" evidence="14">
    <location>
        <begin position="1"/>
        <end position="22"/>
    </location>
</feature>
<evidence type="ECO:0000259" key="16">
    <source>
        <dbReference type="PROSITE" id="PS50893"/>
    </source>
</evidence>
<feature type="domain" description="GOLD" evidence="15">
    <location>
        <begin position="32"/>
        <end position="146"/>
    </location>
</feature>
<feature type="transmembrane region" description="Helical" evidence="13">
    <location>
        <begin position="1033"/>
        <end position="1061"/>
    </location>
</feature>
<sequence>MGCAECICVFFLCLTVFTEINALRFLVRPGRPVCVKEEAAKGVVVTGDYSFTEGPAQLSNIIVTDFQNHILFKRQDFTDLTGKFAFTTDKSDLFEICVSTKPQHSGAQGGMLREVELNIRHGLEAKDYEQIAKAEHLLPVEMELRRLEDLGESLLQDFAAVNLYEEDIRNTNVVMNDTDEVLMIDGESPTATVGQEANGNIFSRLFFCWTNSLVGKGVRGELTSCDDLLALPDACRLSTLEQAFHQSRTRRSPTGWATLLKLLGDMLAFANPLLLGCLLRFVDNPNASSSFEHHGLYIALGLFGANLANALLTTHYRHQLGLVELKVRALVTMSVYRRLLDLAACQLSHFSVGELVNLLSTDTERLLAFCRCLHDVWSVPLQIGVAFFLLYREVGIAFVAGIGIALAFLPLVRCLSSKMGTLFHRMMEKKDCRVRFVNEILSGVATVKFGAFEAAFEKRVELMRREELKYLKRRKYLDAVSVYIWAATSLLMSTLTFLTYVLLGGHLTASKVFTSLSLLNVLIAPLINLPWILSAAIEACVSKNRLSAFLNLNSLLDNSLSPDASLNLSSSVALKLDNVTSSWQGETESPTLRNITLTVQKGELIGICGSVGSGKSSLFYTILQELHLCEGSVFLQRRAGEGVGYACQDVWLRSGTIRENITFGKPFQNDWYWNVVDACCLTEDFQQLSMGDQTTVGEEGQMLSGGQRARVALARTVYQDLDIYLLDDPLSAVDALIAEALFDRCIRGILRDKTVLLVTHRSEYLIKTDRILTLNYGRIVSFSSLQTMPQISEKKELAVSNDTVFKGDDCAEYELKHPTEINADKQMPMENCEAQEIGLVKFSIYKTYCRIMGYGFCLAILLSLFSMQASRNASDWWLSYWLKHANNTNSSNISNIGAIQQRSDLVEEMNHLNDNSQLYFLTVYSSLAVANSIFVLIRAFVYAYGCLRASERIHSLLMKKLFRVREDWFFKNFPFNMMNVPSCECIFCLQAPLSFFLAIPKGRILNRISTDMFSTDESLPSQANRLAKFTFELLGAVVLVLYSLPWCVVVVAPLCLFYWYIQRQYRMTRCPLRRLSSVSLSPIYAHFADTVRGVVTVRALATFDLFVDEFEQLLTNYLKCEYSLLASSLWFSFRLNIIAVTTIAAVGVVALVQHRLSRVHSEMIGLALTYVLLAVNLLAELTNSLADTERDFVSAERLFDYIRGVPSECQAEDRSTNRPAAGCWPSAGHLQFCQVCLRYSANCKLALDTVTFDINAGEKVAIVGRTGSGKSSLLNALFRMYSLESGQILIDSIDIASVDLYELRNAVCIIPQNPFLFSGSLAENLDIRRVLERDQLEQAIRACELEEFVHQLGGLEAEIKEGGSNVSVGQRQLICLIRASILEKKIICIDEATAHVDVETDARLQRLLRRRFAQSTVLTIAHRLCTVMDSDRIIVMENGQLVEQGNPAQLLSCPNSKFRRLAANHNNVQYM</sequence>
<dbReference type="Pfam" id="PF00664">
    <property type="entry name" value="ABC_membrane"/>
    <property type="match status" value="3"/>
</dbReference>
<feature type="domain" description="ABC transmembrane type-1" evidence="17">
    <location>
        <begin position="256"/>
        <end position="538"/>
    </location>
</feature>
<dbReference type="CDD" id="cd03244">
    <property type="entry name" value="ABCC_MRP_domain2"/>
    <property type="match status" value="1"/>
</dbReference>
<dbReference type="InterPro" id="IPR017871">
    <property type="entry name" value="ABC_transporter-like_CS"/>
</dbReference>
<dbReference type="PROSITE" id="PS50929">
    <property type="entry name" value="ABC_TM1F"/>
    <property type="match status" value="2"/>
</dbReference>
<feature type="transmembrane region" description="Helical" evidence="13">
    <location>
        <begin position="851"/>
        <end position="869"/>
    </location>
</feature>
<evidence type="ECO:0000313" key="19">
    <source>
        <dbReference type="Proteomes" id="UP000055048"/>
    </source>
</evidence>
<dbReference type="CDD" id="cd18598">
    <property type="entry name" value="ABC_6TM_MRP7_D1_like"/>
    <property type="match status" value="1"/>
</dbReference>
<keyword evidence="11 13" id="KW-0472">Membrane</keyword>
<feature type="transmembrane region" description="Helical" evidence="13">
    <location>
        <begin position="482"/>
        <end position="503"/>
    </location>
</feature>
<evidence type="ECO:0000256" key="4">
    <source>
        <dbReference type="ARBA" id="ARBA00022448"/>
    </source>
</evidence>
<proteinExistence type="inferred from homology"/>
<dbReference type="Gene3D" id="3.40.50.300">
    <property type="entry name" value="P-loop containing nucleotide triphosphate hydrolases"/>
    <property type="match status" value="2"/>
</dbReference>
<evidence type="ECO:0000256" key="7">
    <source>
        <dbReference type="ARBA" id="ARBA00022741"/>
    </source>
</evidence>
<dbReference type="InterPro" id="IPR050173">
    <property type="entry name" value="ABC_transporter_C-like"/>
</dbReference>
<dbReference type="Pfam" id="PF01105">
    <property type="entry name" value="EMP24_GP25L"/>
    <property type="match status" value="1"/>
</dbReference>
<dbReference type="InterPro" id="IPR027417">
    <property type="entry name" value="P-loop_NTPase"/>
</dbReference>
<dbReference type="InterPro" id="IPR036640">
    <property type="entry name" value="ABC1_TM_sf"/>
</dbReference>
<evidence type="ECO:0000256" key="8">
    <source>
        <dbReference type="ARBA" id="ARBA00022840"/>
    </source>
</evidence>
<dbReference type="EC" id="7.6.2.2" evidence="3"/>
<comment type="caution">
    <text evidence="18">The sequence shown here is derived from an EMBL/GenBank/DDBJ whole genome shotgun (WGS) entry which is preliminary data.</text>
</comment>
<evidence type="ECO:0000256" key="2">
    <source>
        <dbReference type="ARBA" id="ARBA00009726"/>
    </source>
</evidence>
<dbReference type="SMART" id="SM01190">
    <property type="entry name" value="EMP24_GP25L"/>
    <property type="match status" value="1"/>
</dbReference>
<dbReference type="FunFam" id="3.40.50.300:FF:000838">
    <property type="entry name" value="ABC multidrug transporter (Eurofung)"/>
    <property type="match status" value="1"/>
</dbReference>
<feature type="domain" description="ABC transmembrane type-1" evidence="17">
    <location>
        <begin position="858"/>
        <end position="1190"/>
    </location>
</feature>
<dbReference type="CDD" id="cd18605">
    <property type="entry name" value="ABC_6TM_MRP7_D2_like"/>
    <property type="match status" value="1"/>
</dbReference>
<dbReference type="InterPro" id="IPR003439">
    <property type="entry name" value="ABC_transporter-like_ATP-bd"/>
</dbReference>
<dbReference type="InterPro" id="IPR003593">
    <property type="entry name" value="AAA+_ATPase"/>
</dbReference>
<evidence type="ECO:0000256" key="14">
    <source>
        <dbReference type="SAM" id="SignalP"/>
    </source>
</evidence>
<evidence type="ECO:0000259" key="17">
    <source>
        <dbReference type="PROSITE" id="PS50929"/>
    </source>
</evidence>
<comment type="catalytic activity">
    <reaction evidence="12">
        <text>ATP + H2O + xenobioticSide 1 = ADP + phosphate + xenobioticSide 2.</text>
        <dbReference type="EC" id="7.6.2.2"/>
    </reaction>
</comment>
<dbReference type="GO" id="GO:0008559">
    <property type="term" value="F:ABC-type xenobiotic transporter activity"/>
    <property type="evidence" value="ECO:0007669"/>
    <property type="project" value="UniProtKB-EC"/>
</dbReference>
<keyword evidence="9" id="KW-1278">Translocase</keyword>
<evidence type="ECO:0000313" key="18">
    <source>
        <dbReference type="EMBL" id="KRX36496.1"/>
    </source>
</evidence>
<feature type="chain" id="PRO_5006868997" description="ABC-type xenobiotic transporter" evidence="14">
    <location>
        <begin position="23"/>
        <end position="1471"/>
    </location>
</feature>
<dbReference type="SUPFAM" id="SSF90123">
    <property type="entry name" value="ABC transporter transmembrane region"/>
    <property type="match status" value="2"/>
</dbReference>
<dbReference type="InterPro" id="IPR009038">
    <property type="entry name" value="GOLD_dom"/>
</dbReference>
<dbReference type="PROSITE" id="PS00211">
    <property type="entry name" value="ABC_TRANSPORTER_1"/>
    <property type="match status" value="2"/>
</dbReference>
<feature type="transmembrane region" description="Helical" evidence="13">
    <location>
        <begin position="918"/>
        <end position="944"/>
    </location>
</feature>
<keyword evidence="10 13" id="KW-1133">Transmembrane helix</keyword>
<evidence type="ECO:0000256" key="3">
    <source>
        <dbReference type="ARBA" id="ARBA00012191"/>
    </source>
</evidence>
<dbReference type="InterPro" id="IPR011527">
    <property type="entry name" value="ABC1_TM_dom"/>
</dbReference>
<protein>
    <recommendedName>
        <fullName evidence="3">ABC-type xenobiotic transporter</fullName>
        <ecNumber evidence="3">7.6.2.2</ecNumber>
    </recommendedName>
</protein>
<evidence type="ECO:0000256" key="6">
    <source>
        <dbReference type="ARBA" id="ARBA00022737"/>
    </source>
</evidence>
<dbReference type="FunFam" id="1.20.1560.10:FF:000037">
    <property type="entry name" value="ATP-binding cassette subfamily C member 10"/>
    <property type="match status" value="1"/>
</dbReference>
<name>A0A0V0TC52_9BILA</name>
<dbReference type="PANTHER" id="PTHR24223">
    <property type="entry name" value="ATP-BINDING CASSETTE SUB-FAMILY C"/>
    <property type="match status" value="1"/>
</dbReference>
<organism evidence="18 19">
    <name type="scientific">Trichinella murrelli</name>
    <dbReference type="NCBI Taxonomy" id="144512"/>
    <lineage>
        <taxon>Eukaryota</taxon>
        <taxon>Metazoa</taxon>
        <taxon>Ecdysozoa</taxon>
        <taxon>Nematoda</taxon>
        <taxon>Enoplea</taxon>
        <taxon>Dorylaimia</taxon>
        <taxon>Trichinellida</taxon>
        <taxon>Trichinellidae</taxon>
        <taxon>Trichinella</taxon>
    </lineage>
</organism>
<evidence type="ECO:0000256" key="13">
    <source>
        <dbReference type="SAM" id="Phobius"/>
    </source>
</evidence>
<keyword evidence="14" id="KW-0732">Signal</keyword>
<evidence type="ECO:0000256" key="11">
    <source>
        <dbReference type="ARBA" id="ARBA00023136"/>
    </source>
</evidence>
<dbReference type="CDD" id="cd03250">
    <property type="entry name" value="ABCC_MRP_domain1"/>
    <property type="match status" value="1"/>
</dbReference>
<dbReference type="EMBL" id="JYDJ01000360">
    <property type="protein sequence ID" value="KRX36496.1"/>
    <property type="molecule type" value="Genomic_DNA"/>
</dbReference>
<feature type="domain" description="ABC transporter" evidence="16">
    <location>
        <begin position="1230"/>
        <end position="1463"/>
    </location>
</feature>
<accession>A0A0V0TC52</accession>
<comment type="similarity">
    <text evidence="2">Belongs to the ABC transporter superfamily. ABCC family. Conjugate transporter (TC 3.A.1.208) subfamily.</text>
</comment>
<evidence type="ECO:0000259" key="15">
    <source>
        <dbReference type="PROSITE" id="PS50866"/>
    </source>
</evidence>
<feature type="domain" description="ABC transporter" evidence="16">
    <location>
        <begin position="574"/>
        <end position="801"/>
    </location>
</feature>
<keyword evidence="7" id="KW-0547">Nucleotide-binding</keyword>
<dbReference type="STRING" id="144512.A0A0V0TC52"/>
<dbReference type="GO" id="GO:0005524">
    <property type="term" value="F:ATP binding"/>
    <property type="evidence" value="ECO:0007669"/>
    <property type="project" value="UniProtKB-KW"/>
</dbReference>
<evidence type="ECO:0000256" key="1">
    <source>
        <dbReference type="ARBA" id="ARBA00004141"/>
    </source>
</evidence>
<keyword evidence="5 13" id="KW-0812">Transmembrane</keyword>
<dbReference type="GO" id="GO:0016887">
    <property type="term" value="F:ATP hydrolysis activity"/>
    <property type="evidence" value="ECO:0007669"/>
    <property type="project" value="InterPro"/>
</dbReference>
<evidence type="ECO:0000256" key="10">
    <source>
        <dbReference type="ARBA" id="ARBA00022989"/>
    </source>
</evidence>
<feature type="transmembrane region" description="Helical" evidence="13">
    <location>
        <begin position="1164"/>
        <end position="1182"/>
    </location>
</feature>
<dbReference type="PROSITE" id="PS50893">
    <property type="entry name" value="ABC_TRANSPORTER_2"/>
    <property type="match status" value="2"/>
</dbReference>
<dbReference type="Pfam" id="PF00005">
    <property type="entry name" value="ABC_tran"/>
    <property type="match status" value="2"/>
</dbReference>
<dbReference type="OrthoDB" id="6500128at2759"/>
<keyword evidence="8" id="KW-0067">ATP-binding</keyword>
<dbReference type="SMART" id="SM00382">
    <property type="entry name" value="AAA"/>
    <property type="match status" value="2"/>
</dbReference>
<dbReference type="SUPFAM" id="SSF52540">
    <property type="entry name" value="P-loop containing nucleoside triphosphate hydrolases"/>
    <property type="match status" value="2"/>
</dbReference>
<reference evidence="18 19" key="1">
    <citation type="submission" date="2015-01" db="EMBL/GenBank/DDBJ databases">
        <title>Evolution of Trichinella species and genotypes.</title>
        <authorList>
            <person name="Korhonen P.K."/>
            <person name="Edoardo P."/>
            <person name="Giuseppe L.R."/>
            <person name="Gasser R.B."/>
        </authorList>
    </citation>
    <scope>NUCLEOTIDE SEQUENCE [LARGE SCALE GENOMIC DNA]</scope>
    <source>
        <strain evidence="18">ISS417</strain>
    </source>
</reference>
<dbReference type="Proteomes" id="UP000055048">
    <property type="component" value="Unassembled WGS sequence"/>
</dbReference>
<gene>
    <name evidence="18" type="primary">ABCC10</name>
    <name evidence="18" type="ORF">T05_5619</name>
</gene>
<dbReference type="Gene3D" id="1.20.1560.10">
    <property type="entry name" value="ABC transporter type 1, transmembrane domain"/>
    <property type="match status" value="2"/>
</dbReference>
<evidence type="ECO:0000256" key="12">
    <source>
        <dbReference type="ARBA" id="ARBA00034018"/>
    </source>
</evidence>
<feature type="transmembrane region" description="Helical" evidence="13">
    <location>
        <begin position="1131"/>
        <end position="1152"/>
    </location>
</feature>
<keyword evidence="6" id="KW-0677">Repeat</keyword>
<comment type="subcellular location">
    <subcellularLocation>
        <location evidence="1">Membrane</location>
        <topology evidence="1">Multi-pass membrane protein</topology>
    </subcellularLocation>
</comment>
<keyword evidence="4" id="KW-0813">Transport</keyword>
<dbReference type="FunFam" id="3.40.50.300:FF:000973">
    <property type="entry name" value="Multidrug resistance-associated protein 4"/>
    <property type="match status" value="1"/>
</dbReference>
<feature type="transmembrane region" description="Helical" evidence="13">
    <location>
        <begin position="515"/>
        <end position="537"/>
    </location>
</feature>
<dbReference type="GO" id="GO:0016020">
    <property type="term" value="C:membrane"/>
    <property type="evidence" value="ECO:0007669"/>
    <property type="project" value="UniProtKB-SubCell"/>
</dbReference>
<evidence type="ECO:0000256" key="5">
    <source>
        <dbReference type="ARBA" id="ARBA00022692"/>
    </source>
</evidence>